<feature type="coiled-coil region" evidence="6">
    <location>
        <begin position="223"/>
        <end position="250"/>
    </location>
</feature>
<protein>
    <recommendedName>
        <fullName evidence="5">GTPase HflX</fullName>
    </recommendedName>
    <alternativeName>
        <fullName evidence="5">GTP-binding protein HflX</fullName>
    </alternativeName>
</protein>
<name>A0ABS5V1N1_9GAMM</name>
<reference evidence="9 10" key="1">
    <citation type="submission" date="2021-05" db="EMBL/GenBank/DDBJ databases">
        <title>Shewanella sp. JM162201.</title>
        <authorList>
            <person name="Xu S."/>
            <person name="Li A."/>
        </authorList>
    </citation>
    <scope>NUCLEOTIDE SEQUENCE [LARGE SCALE GENOMIC DNA]</scope>
    <source>
        <strain evidence="9 10">JM162201</strain>
    </source>
</reference>
<feature type="region of interest" description="Disordered" evidence="7">
    <location>
        <begin position="1"/>
        <end position="38"/>
    </location>
</feature>
<dbReference type="InterPro" id="IPR025121">
    <property type="entry name" value="GTPase_HflX_N"/>
</dbReference>
<dbReference type="InterPro" id="IPR027417">
    <property type="entry name" value="P-loop_NTPase"/>
</dbReference>
<feature type="compositionally biased region" description="Basic and acidic residues" evidence="7">
    <location>
        <begin position="1"/>
        <end position="13"/>
    </location>
</feature>
<evidence type="ECO:0000256" key="2">
    <source>
        <dbReference type="ARBA" id="ARBA00022741"/>
    </source>
</evidence>
<keyword evidence="2 5" id="KW-0547">Nucleotide-binding</keyword>
<dbReference type="InterPro" id="IPR042108">
    <property type="entry name" value="GTPase_HflX_N_sf"/>
</dbReference>
<keyword evidence="10" id="KW-1185">Reference proteome</keyword>
<dbReference type="NCBIfam" id="TIGR03156">
    <property type="entry name" value="GTP_HflX"/>
    <property type="match status" value="1"/>
</dbReference>
<dbReference type="Pfam" id="PF01926">
    <property type="entry name" value="MMR_HSR1"/>
    <property type="match status" value="1"/>
</dbReference>
<dbReference type="Pfam" id="PF13167">
    <property type="entry name" value="GTP-bdg_N"/>
    <property type="match status" value="1"/>
</dbReference>
<evidence type="ECO:0000256" key="3">
    <source>
        <dbReference type="ARBA" id="ARBA00022842"/>
    </source>
</evidence>
<comment type="subunit">
    <text evidence="5">Monomer. Associates with the 50S ribosomal subunit.</text>
</comment>
<dbReference type="RefSeq" id="WP_214506572.1">
    <property type="nucleotide sequence ID" value="NZ_JAHEPS010000002.1"/>
</dbReference>
<comment type="caution">
    <text evidence="9">The sequence shown here is derived from an EMBL/GenBank/DDBJ whole genome shotgun (WGS) entry which is preliminary data.</text>
</comment>
<dbReference type="PROSITE" id="PS51705">
    <property type="entry name" value="G_HFLX"/>
    <property type="match status" value="1"/>
</dbReference>
<dbReference type="Pfam" id="PF16360">
    <property type="entry name" value="GTP-bdg_M"/>
    <property type="match status" value="1"/>
</dbReference>
<dbReference type="CDD" id="cd01878">
    <property type="entry name" value="HflX"/>
    <property type="match status" value="1"/>
</dbReference>
<organism evidence="9 10">
    <name type="scientific">Shewanella jiangmenensis</name>
    <dbReference type="NCBI Taxonomy" id="2837387"/>
    <lineage>
        <taxon>Bacteria</taxon>
        <taxon>Pseudomonadati</taxon>
        <taxon>Pseudomonadota</taxon>
        <taxon>Gammaproteobacteria</taxon>
        <taxon>Alteromonadales</taxon>
        <taxon>Shewanellaceae</taxon>
        <taxon>Shewanella</taxon>
    </lineage>
</organism>
<dbReference type="PRINTS" id="PR00326">
    <property type="entry name" value="GTP1OBG"/>
</dbReference>
<evidence type="ECO:0000313" key="9">
    <source>
        <dbReference type="EMBL" id="MBT1444381.1"/>
    </source>
</evidence>
<dbReference type="Gene3D" id="3.40.50.300">
    <property type="entry name" value="P-loop containing nucleotide triphosphate hydrolases"/>
    <property type="match status" value="1"/>
</dbReference>
<dbReference type="InterPro" id="IPR030394">
    <property type="entry name" value="G_HFLX_dom"/>
</dbReference>
<dbReference type="InterPro" id="IPR006073">
    <property type="entry name" value="GTP-bd"/>
</dbReference>
<evidence type="ECO:0000256" key="7">
    <source>
        <dbReference type="SAM" id="MobiDB-lite"/>
    </source>
</evidence>
<dbReference type="InterPro" id="IPR016496">
    <property type="entry name" value="GTPase_HflX"/>
</dbReference>
<keyword evidence="6" id="KW-0175">Coiled coil</keyword>
<dbReference type="HAMAP" id="MF_00900">
    <property type="entry name" value="GTPase_HflX"/>
    <property type="match status" value="1"/>
</dbReference>
<evidence type="ECO:0000256" key="1">
    <source>
        <dbReference type="ARBA" id="ARBA00022723"/>
    </source>
</evidence>
<keyword evidence="4 5" id="KW-0342">GTP-binding</keyword>
<keyword evidence="3" id="KW-0460">Magnesium</keyword>
<proteinExistence type="inferred from homology"/>
<keyword evidence="1" id="KW-0479">Metal-binding</keyword>
<sequence>MPDKHTSSKDQSVKLKQTAIKQSAKLKQSAKPNQPEAIEPVSTRALLISIRTPSISAREVESSLAELARLVSTLGFTVHATDTQRQQSTKRLSVLGSGKLEQLARMTGELDEADDSLSNVDEAGLEAFLTSSRNPQANVVVFDCDLSPMQLSNLEDELGVKVFDRTGIIIEIFSRHASSKTAKLQVELARLNYLTPRVRREHAGDRQRTGGRSVAESALELERRAIRDKQAELRRDLKKVQEVMQEQKSSRMDTPTAALVGYTNAGKSSLMRSLTGSDVLVENKLFATLDTTVRALMPHTQPRILVSDTVGFINKLPHDLVPAFHSTLEEAKDASVLLYVVDASDADFRTQLEVVRAVLTQIHLGGKDKLLLLNKVDCLSDEARAELMQEFPDAMQISALNSADVARVHQAIVDAIANQMLAACFNIPYAASALMGDIHSRMQVIDEEYHESGIRITLRARSADLDRLNKRLLTGF</sequence>
<evidence type="ECO:0000313" key="10">
    <source>
        <dbReference type="Proteomes" id="UP001195903"/>
    </source>
</evidence>
<dbReference type="Gene3D" id="3.40.50.11060">
    <property type="entry name" value="GTPase HflX, N-terminal domain"/>
    <property type="match status" value="1"/>
</dbReference>
<comment type="function">
    <text evidence="5">GTPase that associates with the 50S ribosomal subunit and may have a role during protein synthesis or ribosome biogenesis.</text>
</comment>
<dbReference type="SUPFAM" id="SSF52540">
    <property type="entry name" value="P-loop containing nucleoside triphosphate hydrolases"/>
    <property type="match status" value="1"/>
</dbReference>
<keyword evidence="5" id="KW-0963">Cytoplasm</keyword>
<dbReference type="PANTHER" id="PTHR10229">
    <property type="entry name" value="GTP-BINDING PROTEIN HFLX"/>
    <property type="match status" value="1"/>
</dbReference>
<comment type="similarity">
    <text evidence="5">Belongs to the TRAFAC class OBG-HflX-like GTPase superfamily. HflX GTPase family.</text>
</comment>
<accession>A0ABS5V1N1</accession>
<dbReference type="Gene3D" id="6.10.250.2860">
    <property type="match status" value="1"/>
</dbReference>
<dbReference type="PANTHER" id="PTHR10229:SF0">
    <property type="entry name" value="GTP-BINDING PROTEIN 6-RELATED"/>
    <property type="match status" value="1"/>
</dbReference>
<dbReference type="PIRSF" id="PIRSF006809">
    <property type="entry name" value="GTP-binding_hflX_prd"/>
    <property type="match status" value="1"/>
</dbReference>
<feature type="domain" description="Hflx-type G" evidence="8">
    <location>
        <begin position="255"/>
        <end position="420"/>
    </location>
</feature>
<comment type="subcellular location">
    <subcellularLocation>
        <location evidence="5">Cytoplasm</location>
    </subcellularLocation>
    <text evidence="5">May associate with membranes.</text>
</comment>
<dbReference type="EMBL" id="JAHEPS010000002">
    <property type="protein sequence ID" value="MBT1444381.1"/>
    <property type="molecule type" value="Genomic_DNA"/>
</dbReference>
<evidence type="ECO:0000256" key="6">
    <source>
        <dbReference type="SAM" id="Coils"/>
    </source>
</evidence>
<evidence type="ECO:0000256" key="4">
    <source>
        <dbReference type="ARBA" id="ARBA00023134"/>
    </source>
</evidence>
<evidence type="ECO:0000256" key="5">
    <source>
        <dbReference type="HAMAP-Rule" id="MF_00900"/>
    </source>
</evidence>
<evidence type="ECO:0000259" key="8">
    <source>
        <dbReference type="PROSITE" id="PS51705"/>
    </source>
</evidence>
<gene>
    <name evidence="5 9" type="primary">hflX</name>
    <name evidence="9" type="ORF">KJI95_07555</name>
</gene>
<dbReference type="InterPro" id="IPR032305">
    <property type="entry name" value="GTP-bd_M"/>
</dbReference>
<dbReference type="Proteomes" id="UP001195903">
    <property type="component" value="Unassembled WGS sequence"/>
</dbReference>